<evidence type="ECO:0000256" key="1">
    <source>
        <dbReference type="ARBA" id="ARBA00006349"/>
    </source>
</evidence>
<proteinExistence type="inferred from homology"/>
<dbReference type="FunFam" id="1.20.5.430:FF:000006">
    <property type="entry name" value="Heat shock factor binding 1 protein"/>
    <property type="match status" value="1"/>
</dbReference>
<organism evidence="3">
    <name type="scientific">Pyricularia oryzae (strain Y34)</name>
    <name type="common">Rice blast fungus</name>
    <name type="synonym">Magnaporthe oryzae</name>
    <dbReference type="NCBI Taxonomy" id="1143189"/>
    <lineage>
        <taxon>Eukaryota</taxon>
        <taxon>Fungi</taxon>
        <taxon>Dikarya</taxon>
        <taxon>Ascomycota</taxon>
        <taxon>Pezizomycotina</taxon>
        <taxon>Sordariomycetes</taxon>
        <taxon>Sordariomycetidae</taxon>
        <taxon>Magnaporthales</taxon>
        <taxon>Pyriculariaceae</taxon>
        <taxon>Pyricularia</taxon>
    </lineage>
</organism>
<protein>
    <submittedName>
        <fullName evidence="3">Uncharacterized protein</fullName>
    </submittedName>
</protein>
<dbReference type="Gene3D" id="1.20.5.430">
    <property type="match status" value="1"/>
</dbReference>
<dbReference type="InterPro" id="IPR009643">
    <property type="entry name" value="HS1-bd"/>
</dbReference>
<dbReference type="AlphaFoldDB" id="A0AA97P947"/>
<accession>A0AA97P947</accession>
<gene>
    <name evidence="3" type="ORF">OOU_Y34scaffold00094g86</name>
</gene>
<feature type="compositionally biased region" description="Basic and acidic residues" evidence="2">
    <location>
        <begin position="78"/>
        <end position="88"/>
    </location>
</feature>
<feature type="region of interest" description="Disordered" evidence="2">
    <location>
        <begin position="61"/>
        <end position="88"/>
    </location>
</feature>
<dbReference type="EMBL" id="JH793109">
    <property type="protein sequence ID" value="ELQ44295.1"/>
    <property type="molecule type" value="Genomic_DNA"/>
</dbReference>
<comment type="similarity">
    <text evidence="1">Belongs to the HSBP1 family.</text>
</comment>
<dbReference type="Proteomes" id="UP000011086">
    <property type="component" value="Unassembled WGS sequence"/>
</dbReference>
<name>A0AA97P947_PYRO3</name>
<evidence type="ECO:0000256" key="2">
    <source>
        <dbReference type="SAM" id="MobiDB-lite"/>
    </source>
</evidence>
<dbReference type="GO" id="GO:0003714">
    <property type="term" value="F:transcription corepressor activity"/>
    <property type="evidence" value="ECO:0007669"/>
    <property type="project" value="InterPro"/>
</dbReference>
<reference evidence="3" key="1">
    <citation type="journal article" date="2012" name="PLoS Genet.">
        <title>Comparative analysis of the genomes of two field isolates of the rice blast fungus Magnaporthe oryzae.</title>
        <authorList>
            <person name="Xue M."/>
            <person name="Yang J."/>
            <person name="Li Z."/>
            <person name="Hu S."/>
            <person name="Yao N."/>
            <person name="Dean R.A."/>
            <person name="Zhao W."/>
            <person name="Shen M."/>
            <person name="Zhang H."/>
            <person name="Li C."/>
            <person name="Liu L."/>
            <person name="Cao L."/>
            <person name="Xu X."/>
            <person name="Xing Y."/>
            <person name="Hsiang T."/>
            <person name="Zhang Z."/>
            <person name="Xu J.R."/>
            <person name="Peng Y.L."/>
        </authorList>
    </citation>
    <scope>NUCLEOTIDE SEQUENCE</scope>
    <source>
        <strain evidence="3">Y34</strain>
    </source>
</reference>
<dbReference type="Pfam" id="PF06825">
    <property type="entry name" value="HSBP1"/>
    <property type="match status" value="1"/>
</dbReference>
<sequence>MSPIAWGSKGRILKWCPKVKKQYLWQGIRLETSTFAPLLCLLDIWLVERWRGHGSIEQVRFSSPPHPSFETNEILESPEQRQQHKITSVEDPRGELTAQLEELLNTLSNKFAGVSSEIFAKMDEMSRRLDNIEAQLSTQPQDNQGGSK</sequence>
<evidence type="ECO:0000313" key="3">
    <source>
        <dbReference type="EMBL" id="ELQ44295.1"/>
    </source>
</evidence>